<proteinExistence type="inferred from homology"/>
<dbReference type="InterPro" id="IPR017441">
    <property type="entry name" value="Protein_kinase_ATP_BS"/>
</dbReference>
<evidence type="ECO:0000313" key="11">
    <source>
        <dbReference type="Proteomes" id="UP000246121"/>
    </source>
</evidence>
<dbReference type="InterPro" id="IPR011009">
    <property type="entry name" value="Kinase-like_dom_sf"/>
</dbReference>
<dbReference type="FunFam" id="3.30.200.20:FF:000046">
    <property type="entry name" value="Mitogen-activated protein kinase"/>
    <property type="match status" value="1"/>
</dbReference>
<dbReference type="VEuPathDB" id="TriTrypDB:TCSYLVIO_004621"/>
<dbReference type="VEuPathDB" id="TriTrypDB:C4B63_63g62"/>
<dbReference type="PROSITE" id="PS50011">
    <property type="entry name" value="PROTEIN_KINASE_DOM"/>
    <property type="match status" value="1"/>
</dbReference>
<evidence type="ECO:0000256" key="4">
    <source>
        <dbReference type="ARBA" id="ARBA00022777"/>
    </source>
</evidence>
<evidence type="ECO:0000256" key="2">
    <source>
        <dbReference type="ARBA" id="ARBA00022679"/>
    </source>
</evidence>
<evidence type="ECO:0000256" key="5">
    <source>
        <dbReference type="ARBA" id="ARBA00022840"/>
    </source>
</evidence>
<feature type="binding site" evidence="6">
    <location>
        <position position="43"/>
    </location>
    <ligand>
        <name>ATP</name>
        <dbReference type="ChEBI" id="CHEBI:30616"/>
    </ligand>
</feature>
<name>A0A2V2UYT8_TRYCR</name>
<dbReference type="Pfam" id="PF00069">
    <property type="entry name" value="Pkinase"/>
    <property type="match status" value="1"/>
</dbReference>
<dbReference type="EMBL" id="PRFA01000063">
    <property type="protein sequence ID" value="PWU89141.1"/>
    <property type="molecule type" value="Genomic_DNA"/>
</dbReference>
<evidence type="ECO:0000256" key="7">
    <source>
        <dbReference type="RuleBase" id="RU000304"/>
    </source>
</evidence>
<reference evidence="10 11" key="1">
    <citation type="journal article" date="2018" name="Microb. Genom.">
        <title>Expanding an expanded genome: long-read sequencing of Trypanosoma cruzi.</title>
        <authorList>
            <person name="Berna L."/>
            <person name="Rodriguez M."/>
            <person name="Chiribao M.L."/>
            <person name="Parodi-Talice A."/>
            <person name="Pita S."/>
            <person name="Rijo G."/>
            <person name="Alvarez-Valin F."/>
            <person name="Robello C."/>
        </authorList>
    </citation>
    <scope>NUCLEOTIDE SEQUENCE [LARGE SCALE GENOMIC DNA]</scope>
    <source>
        <strain evidence="10 11">Dm28c</strain>
    </source>
</reference>
<dbReference type="GO" id="GO:0004707">
    <property type="term" value="F:MAP kinase activity"/>
    <property type="evidence" value="ECO:0007669"/>
    <property type="project" value="UniProtKB-EC"/>
</dbReference>
<evidence type="ECO:0000256" key="3">
    <source>
        <dbReference type="ARBA" id="ARBA00022741"/>
    </source>
</evidence>
<dbReference type="VEuPathDB" id="TriTrypDB:TcYC6_0080010"/>
<accession>A0A2V2UYT8</accession>
<keyword evidence="3 6" id="KW-0547">Nucleotide-binding</keyword>
<comment type="similarity">
    <text evidence="8">Belongs to the protein kinase superfamily. Ser/Thr protein kinase family. MAP kinase subfamily.</text>
</comment>
<dbReference type="FunFam" id="1.10.510.10:FF:000624">
    <property type="entry name" value="Mitogen-activated protein kinase"/>
    <property type="match status" value="1"/>
</dbReference>
<organism evidence="10 11">
    <name type="scientific">Trypanosoma cruzi</name>
    <dbReference type="NCBI Taxonomy" id="5693"/>
    <lineage>
        <taxon>Eukaryota</taxon>
        <taxon>Discoba</taxon>
        <taxon>Euglenozoa</taxon>
        <taxon>Kinetoplastea</taxon>
        <taxon>Metakinetoplastina</taxon>
        <taxon>Trypanosomatida</taxon>
        <taxon>Trypanosomatidae</taxon>
        <taxon>Trypanosoma</taxon>
        <taxon>Schizotrypanum</taxon>
    </lineage>
</organism>
<comment type="caution">
    <text evidence="10">The sequence shown here is derived from an EMBL/GenBank/DDBJ whole genome shotgun (WGS) entry which is preliminary data.</text>
</comment>
<evidence type="ECO:0000256" key="6">
    <source>
        <dbReference type="PROSITE-ProRule" id="PRU10141"/>
    </source>
</evidence>
<dbReference type="GO" id="GO:0005524">
    <property type="term" value="F:ATP binding"/>
    <property type="evidence" value="ECO:0007669"/>
    <property type="project" value="UniProtKB-UniRule"/>
</dbReference>
<keyword evidence="1 7" id="KW-0723">Serine/threonine-protein kinase</keyword>
<sequence length="352" mass="39798">MASFNLDGQIEQRYKILRHIGSGAYGIVWCALDRETNTLVALKKVFDAFGNQQDAQRTYREVMLLTALRHESIVLLRNMIRSVNGTDIYLAFELAETDLSTILRHNVLGPIHRQYLAYQIVKIVAYLHSRGVIHRDLKPANIFVNSDCRIKLGDFGLARCIQSQGEDAFRDLTGYIATRWYRAPEILVNSANYTTAMDMWAVGCIMGELLTSSPLFMGSSTLHQLSLIISAVGEPTTGDLESLGSSETWPLVDALPLVESCPLYETLRQYDPDAVDLTCKLVVFNPTRRITAREALRHPYFAPFFTESDMEELNKATMVSLPLPDEKDYPAAEYREALYNVISDRFRQNIAV</sequence>
<dbReference type="PANTHER" id="PTHR24055">
    <property type="entry name" value="MITOGEN-ACTIVATED PROTEIN KINASE"/>
    <property type="match status" value="1"/>
</dbReference>
<dbReference type="Gene3D" id="3.30.200.20">
    <property type="entry name" value="Phosphorylase Kinase, domain 1"/>
    <property type="match status" value="1"/>
</dbReference>
<gene>
    <name evidence="10" type="ORF">C4B63_63g62</name>
</gene>
<dbReference type="InterPro" id="IPR000719">
    <property type="entry name" value="Prot_kinase_dom"/>
</dbReference>
<evidence type="ECO:0000256" key="8">
    <source>
        <dbReference type="RuleBase" id="RU361165"/>
    </source>
</evidence>
<dbReference type="VEuPathDB" id="TriTrypDB:BCY84_07497"/>
<dbReference type="PROSITE" id="PS00108">
    <property type="entry name" value="PROTEIN_KINASE_ST"/>
    <property type="match status" value="1"/>
</dbReference>
<dbReference type="VEuPathDB" id="TriTrypDB:TcG_04877"/>
<keyword evidence="4 8" id="KW-0418">Kinase</keyword>
<dbReference type="VEuPathDB" id="TriTrypDB:TcCLB.504167.30"/>
<dbReference type="VEuPathDB" id="TriTrypDB:C3747_216g16"/>
<dbReference type="VEuPathDB" id="TriTrypDB:TcBrA4_0012490"/>
<evidence type="ECO:0000256" key="1">
    <source>
        <dbReference type="ARBA" id="ARBA00022527"/>
    </source>
</evidence>
<evidence type="ECO:0000259" key="9">
    <source>
        <dbReference type="PROSITE" id="PS50011"/>
    </source>
</evidence>
<protein>
    <recommendedName>
        <fullName evidence="8">Mitogen-activated protein kinase</fullName>
        <ecNumber evidence="8">2.7.11.24</ecNumber>
    </recommendedName>
</protein>
<dbReference type="Gene3D" id="1.10.510.10">
    <property type="entry name" value="Transferase(Phosphotransferase) domain 1"/>
    <property type="match status" value="1"/>
</dbReference>
<dbReference type="SMART" id="SM00220">
    <property type="entry name" value="S_TKc"/>
    <property type="match status" value="1"/>
</dbReference>
<dbReference type="VEuPathDB" id="TriTrypDB:TcCLB.508235.40"/>
<dbReference type="InterPro" id="IPR050117">
    <property type="entry name" value="MAPK"/>
</dbReference>
<feature type="domain" description="Protein kinase" evidence="9">
    <location>
        <begin position="14"/>
        <end position="301"/>
    </location>
</feature>
<dbReference type="PROSITE" id="PS01351">
    <property type="entry name" value="MAPK"/>
    <property type="match status" value="1"/>
</dbReference>
<dbReference type="VEuPathDB" id="TriTrypDB:TcCL_ESM06884"/>
<comment type="catalytic activity">
    <reaction evidence="8">
        <text>L-threonyl-[protein] + ATP = O-phospho-L-threonyl-[protein] + ADP + H(+)</text>
        <dbReference type="Rhea" id="RHEA:46608"/>
        <dbReference type="Rhea" id="RHEA-COMP:11060"/>
        <dbReference type="Rhea" id="RHEA-COMP:11605"/>
        <dbReference type="ChEBI" id="CHEBI:15378"/>
        <dbReference type="ChEBI" id="CHEBI:30013"/>
        <dbReference type="ChEBI" id="CHEBI:30616"/>
        <dbReference type="ChEBI" id="CHEBI:61977"/>
        <dbReference type="ChEBI" id="CHEBI:456216"/>
        <dbReference type="EC" id="2.7.11.24"/>
    </reaction>
</comment>
<dbReference type="VEuPathDB" id="TriTrypDB:TCDM_05941"/>
<keyword evidence="5 6" id="KW-0067">ATP-binding</keyword>
<dbReference type="VEuPathDB" id="TriTrypDB:Tc_MARK_6145"/>
<comment type="cofactor">
    <cofactor evidence="8">
        <name>Mg(2+)</name>
        <dbReference type="ChEBI" id="CHEBI:18420"/>
    </cofactor>
</comment>
<dbReference type="PROSITE" id="PS00107">
    <property type="entry name" value="PROTEIN_KINASE_ATP"/>
    <property type="match status" value="1"/>
</dbReference>
<keyword evidence="8" id="KW-0460">Magnesium</keyword>
<keyword evidence="2 8" id="KW-0808">Transferase</keyword>
<dbReference type="EC" id="2.7.11.24" evidence="8"/>
<dbReference type="VEuPathDB" id="TriTrypDB:ECC02_000447"/>
<dbReference type="Proteomes" id="UP000246121">
    <property type="component" value="Unassembled WGS sequence"/>
</dbReference>
<evidence type="ECO:0000313" key="10">
    <source>
        <dbReference type="EMBL" id="PWU89141.1"/>
    </source>
</evidence>
<dbReference type="InterPro" id="IPR003527">
    <property type="entry name" value="MAP_kinase_CS"/>
</dbReference>
<dbReference type="AlphaFoldDB" id="A0A2V2UYT8"/>
<dbReference type="SUPFAM" id="SSF56112">
    <property type="entry name" value="Protein kinase-like (PK-like)"/>
    <property type="match status" value="1"/>
</dbReference>
<dbReference type="InterPro" id="IPR008271">
    <property type="entry name" value="Ser/Thr_kinase_AS"/>
</dbReference>
<comment type="activity regulation">
    <text evidence="8">Activated by threonine and tyrosine phosphorylation.</text>
</comment>